<organism evidence="2 3">
    <name type="scientific">Roseinatronobacter alkalisoli</name>
    <dbReference type="NCBI Taxonomy" id="3028235"/>
    <lineage>
        <taxon>Bacteria</taxon>
        <taxon>Pseudomonadati</taxon>
        <taxon>Pseudomonadota</taxon>
        <taxon>Alphaproteobacteria</taxon>
        <taxon>Rhodobacterales</taxon>
        <taxon>Paracoccaceae</taxon>
        <taxon>Roseinatronobacter</taxon>
    </lineage>
</organism>
<reference evidence="2" key="1">
    <citation type="submission" date="2023-02" db="EMBL/GenBank/DDBJ databases">
        <title>Description of Roseinatronobacter alkalisoli sp. nov., an alkaliphilic bacerium isolated from soda soil.</title>
        <authorList>
            <person name="Wei W."/>
        </authorList>
    </citation>
    <scope>NUCLEOTIDE SEQUENCE</scope>
    <source>
        <strain evidence="2">HJB301</strain>
    </source>
</reference>
<proteinExistence type="predicted"/>
<evidence type="ECO:0000313" key="3">
    <source>
        <dbReference type="Proteomes" id="UP001431784"/>
    </source>
</evidence>
<name>A0ABT5T6W5_9RHOB</name>
<sequence length="110" mass="12136">MKNALVRFIRIIVLCTLVPGVLPNADMVAALAAHDTTLKAFQTESCARQSLRSERPDTPDITSGHDGGSRVLLDWPCRYWQMRSAPDLLRGAKPVFRHSAWTRAPPVPSG</sequence>
<dbReference type="RefSeq" id="WP_274351548.1">
    <property type="nucleotide sequence ID" value="NZ_JAQZSM010000004.1"/>
</dbReference>
<gene>
    <name evidence="2" type="ORF">PUT78_07130</name>
</gene>
<keyword evidence="3" id="KW-1185">Reference proteome</keyword>
<evidence type="ECO:0000256" key="1">
    <source>
        <dbReference type="SAM" id="SignalP"/>
    </source>
</evidence>
<dbReference type="Proteomes" id="UP001431784">
    <property type="component" value="Unassembled WGS sequence"/>
</dbReference>
<dbReference type="EMBL" id="JAQZSM010000004">
    <property type="protein sequence ID" value="MDD7970868.1"/>
    <property type="molecule type" value="Genomic_DNA"/>
</dbReference>
<keyword evidence="1" id="KW-0732">Signal</keyword>
<feature type="chain" id="PRO_5045682798" evidence="1">
    <location>
        <begin position="25"/>
        <end position="110"/>
    </location>
</feature>
<feature type="signal peptide" evidence="1">
    <location>
        <begin position="1"/>
        <end position="24"/>
    </location>
</feature>
<evidence type="ECO:0000313" key="2">
    <source>
        <dbReference type="EMBL" id="MDD7970868.1"/>
    </source>
</evidence>
<comment type="caution">
    <text evidence="2">The sequence shown here is derived from an EMBL/GenBank/DDBJ whole genome shotgun (WGS) entry which is preliminary data.</text>
</comment>
<accession>A0ABT5T6W5</accession>
<protein>
    <submittedName>
        <fullName evidence="2">Uncharacterized protein</fullName>
    </submittedName>
</protein>